<proteinExistence type="inferred from homology"/>
<comment type="similarity">
    <text evidence="6">Belongs to the DHBP synthase family.</text>
</comment>
<sequence length="237" mass="26567">MSIEKALDAIRKGQVILIYDFDDREKESDMTVASQFVTHDIIRQMRQDAGGLLCTTTPYRLAKAIGLPYLSDVFWDAREKYPVLGLMAPTDIPYDNTKSSFGITINHRDTYTGIPDCDRALTISEYAKTIFQDKPADEIAKDLGTYFRAPGHVHLLNSSEHILSNRHGHTELASAMMYMAGVLPSATICEMMGDDGHSEKKEDCIAYAEKKGIPFVTGEEVISAWNDFKKQHPELDV</sequence>
<evidence type="ECO:0000256" key="5">
    <source>
        <dbReference type="ARBA" id="ARBA00023239"/>
    </source>
</evidence>
<dbReference type="SUPFAM" id="SSF55821">
    <property type="entry name" value="YrdC/RibB"/>
    <property type="match status" value="1"/>
</dbReference>
<gene>
    <name evidence="7" type="ORF">BKD89_04985</name>
</gene>
<evidence type="ECO:0000256" key="3">
    <source>
        <dbReference type="ARBA" id="ARBA00022842"/>
    </source>
</evidence>
<dbReference type="GeneID" id="41321797"/>
<dbReference type="EC" id="4.1.99.12" evidence="6"/>
<dbReference type="PANTHER" id="PTHR21327:SF46">
    <property type="entry name" value="3,4-DIHYDROXY-2-BUTANONE 4-PHOSPHATE SYNTHASE"/>
    <property type="match status" value="1"/>
</dbReference>
<accession>A0A3G3IHK2</accession>
<dbReference type="EMBL" id="CP017686">
    <property type="protein sequence ID" value="AYQ55158.1"/>
    <property type="molecule type" value="Genomic_DNA"/>
</dbReference>
<evidence type="ECO:0000256" key="1">
    <source>
        <dbReference type="ARBA" id="ARBA00022619"/>
    </source>
</evidence>
<dbReference type="Pfam" id="PF00926">
    <property type="entry name" value="DHBP_synthase"/>
    <property type="match status" value="1"/>
</dbReference>
<keyword evidence="3 6" id="KW-0460">Magnesium</keyword>
<keyword evidence="2 6" id="KW-0479">Metal-binding</keyword>
<dbReference type="AlphaFoldDB" id="A0A3G3IHK2"/>
<keyword evidence="4 6" id="KW-0464">Manganese</keyword>
<evidence type="ECO:0000256" key="2">
    <source>
        <dbReference type="ARBA" id="ARBA00022723"/>
    </source>
</evidence>
<comment type="pathway">
    <text evidence="6">Cofactor biosynthesis; riboflavin biosynthesis; 2-hydroxy-3-oxobutyl phosphate from D-ribulose 5-phosphate: step 1/1.</text>
</comment>
<protein>
    <recommendedName>
        <fullName evidence="6">3,4-dihydroxy-2-butanone 4-phosphate synthase</fullName>
        <shortName evidence="6">DHBP synthase</shortName>
        <ecNumber evidence="6">4.1.99.12</ecNumber>
    </recommendedName>
</protein>
<name>A0A3G3IHK2_9ARCH</name>
<keyword evidence="5 6" id="KW-0456">Lyase</keyword>
<dbReference type="GO" id="GO:0046872">
    <property type="term" value="F:metal ion binding"/>
    <property type="evidence" value="ECO:0007669"/>
    <property type="project" value="UniProtKB-KW"/>
</dbReference>
<comment type="cofactor">
    <cofactor evidence="6">
        <name>Mg(2+)</name>
        <dbReference type="ChEBI" id="CHEBI:18420"/>
    </cofactor>
    <cofactor evidence="6">
        <name>Mn(2+)</name>
        <dbReference type="ChEBI" id="CHEBI:29035"/>
    </cofactor>
    <text evidence="6">Binds 2 divalent metal cations per subunit. Magnesium or manganese.</text>
</comment>
<keyword evidence="1 6" id="KW-0686">Riboflavin biosynthesis</keyword>
<comment type="function">
    <text evidence="6">Catalyzes the conversion of D-ribulose 5-phosphate to formate and 3,4-dihydroxy-2-butanone 4-phosphate.</text>
</comment>
<dbReference type="PANTHER" id="PTHR21327">
    <property type="entry name" value="GTP CYCLOHYDROLASE II-RELATED"/>
    <property type="match status" value="1"/>
</dbReference>
<evidence type="ECO:0000313" key="7">
    <source>
        <dbReference type="EMBL" id="AYQ55158.1"/>
    </source>
</evidence>
<dbReference type="GO" id="GO:0005829">
    <property type="term" value="C:cytosol"/>
    <property type="evidence" value="ECO:0007669"/>
    <property type="project" value="TreeGrafter"/>
</dbReference>
<dbReference type="InterPro" id="IPR000422">
    <property type="entry name" value="DHBP_synthase_RibB"/>
</dbReference>
<reference evidence="7 8" key="1">
    <citation type="submission" date="2016-10" db="EMBL/GenBank/DDBJ databases">
        <title>Complete genome of the TMA-utilizing, human hosted archaeon Methanomethylophilus alvus Gen. nov, sp. nov., strain Mx-05, derived from a pure culture.</title>
        <authorList>
            <person name="Brugere J.-F."/>
            <person name="Ben Hania W."/>
            <person name="Chaudhary P.P."/>
            <person name="Gaci N."/>
            <person name="Borrel G."/>
            <person name="Cao Van Tuat L."/>
            <person name="Fardeau M.-L."/>
            <person name="Harris H.M.B."/>
            <person name="O'Toole P.W."/>
            <person name="Ollivier B."/>
        </authorList>
    </citation>
    <scope>NUCLEOTIDE SEQUENCE [LARGE SCALE GENOMIC DNA]</scope>
    <source>
        <strain evidence="7 8">Mx-05</strain>
    </source>
</reference>
<dbReference type="InterPro" id="IPR017945">
    <property type="entry name" value="DHBP_synth_RibB-like_a/b_dom"/>
</dbReference>
<dbReference type="UniPathway" id="UPA00275">
    <property type="reaction ID" value="UER00399"/>
</dbReference>
<dbReference type="OMA" id="DAGGLIC"/>
<dbReference type="GO" id="GO:0009231">
    <property type="term" value="P:riboflavin biosynthetic process"/>
    <property type="evidence" value="ECO:0007669"/>
    <property type="project" value="UniProtKB-UniPathway"/>
</dbReference>
<dbReference type="Proteomes" id="UP000273278">
    <property type="component" value="Chromosome"/>
</dbReference>
<organism evidence="7 8">
    <name type="scientific">Methanomethylophilus alvi</name>
    <dbReference type="NCBI Taxonomy" id="1291540"/>
    <lineage>
        <taxon>Archaea</taxon>
        <taxon>Methanobacteriati</taxon>
        <taxon>Thermoplasmatota</taxon>
        <taxon>Thermoplasmata</taxon>
        <taxon>Methanomassiliicoccales</taxon>
        <taxon>Methanomethylophilaceae</taxon>
        <taxon>Methanomethylophilus</taxon>
    </lineage>
</organism>
<comment type="subunit">
    <text evidence="6">Homodimer.</text>
</comment>
<evidence type="ECO:0000256" key="4">
    <source>
        <dbReference type="ARBA" id="ARBA00023211"/>
    </source>
</evidence>
<evidence type="ECO:0000256" key="6">
    <source>
        <dbReference type="RuleBase" id="RU003843"/>
    </source>
</evidence>
<dbReference type="Gene3D" id="3.90.870.10">
    <property type="entry name" value="DHBP synthase"/>
    <property type="match status" value="1"/>
</dbReference>
<dbReference type="NCBIfam" id="TIGR00506">
    <property type="entry name" value="ribB"/>
    <property type="match status" value="1"/>
</dbReference>
<evidence type="ECO:0000313" key="8">
    <source>
        <dbReference type="Proteomes" id="UP000273278"/>
    </source>
</evidence>
<dbReference type="RefSeq" id="WP_015504900.1">
    <property type="nucleotide sequence ID" value="NZ_CAYAZF010000012.1"/>
</dbReference>
<comment type="catalytic activity">
    <reaction evidence="6">
        <text>D-ribulose 5-phosphate = (2S)-2-hydroxy-3-oxobutyl phosphate + formate + H(+)</text>
        <dbReference type="Rhea" id="RHEA:18457"/>
        <dbReference type="ChEBI" id="CHEBI:15378"/>
        <dbReference type="ChEBI" id="CHEBI:15740"/>
        <dbReference type="ChEBI" id="CHEBI:58121"/>
        <dbReference type="ChEBI" id="CHEBI:58830"/>
        <dbReference type="EC" id="4.1.99.12"/>
    </reaction>
</comment>
<dbReference type="GO" id="GO:0008686">
    <property type="term" value="F:3,4-dihydroxy-2-butanone-4-phosphate synthase activity"/>
    <property type="evidence" value="ECO:0007669"/>
    <property type="project" value="UniProtKB-EC"/>
</dbReference>